<dbReference type="InterPro" id="IPR000014">
    <property type="entry name" value="PAS"/>
</dbReference>
<evidence type="ECO:0000259" key="3">
    <source>
        <dbReference type="PROSITE" id="PS50887"/>
    </source>
</evidence>
<dbReference type="PANTHER" id="PTHR45138:SF9">
    <property type="entry name" value="DIGUANYLATE CYCLASE DGCM-RELATED"/>
    <property type="match status" value="1"/>
</dbReference>
<dbReference type="GO" id="GO:1902201">
    <property type="term" value="P:negative regulation of bacterial-type flagellum-dependent cell motility"/>
    <property type="evidence" value="ECO:0007669"/>
    <property type="project" value="TreeGrafter"/>
</dbReference>
<dbReference type="SUPFAM" id="SSF55073">
    <property type="entry name" value="Nucleotide cyclase"/>
    <property type="match status" value="1"/>
</dbReference>
<feature type="domain" description="GGDEF" evidence="3">
    <location>
        <begin position="280"/>
        <end position="413"/>
    </location>
</feature>
<dbReference type="InterPro" id="IPR035965">
    <property type="entry name" value="PAS-like_dom_sf"/>
</dbReference>
<dbReference type="AlphaFoldDB" id="A0A7W6GH12"/>
<dbReference type="EC" id="2.7.7.65" evidence="1"/>
<protein>
    <recommendedName>
        <fullName evidence="1">diguanylate cyclase</fullName>
        <ecNumber evidence="1">2.7.7.65</ecNumber>
    </recommendedName>
</protein>
<dbReference type="NCBIfam" id="TIGR00254">
    <property type="entry name" value="GGDEF"/>
    <property type="match status" value="1"/>
</dbReference>
<dbReference type="RefSeq" id="WP_183396527.1">
    <property type="nucleotide sequence ID" value="NZ_JACIDR010000007.1"/>
</dbReference>
<dbReference type="GO" id="GO:0052621">
    <property type="term" value="F:diguanylate cyclase activity"/>
    <property type="evidence" value="ECO:0007669"/>
    <property type="project" value="UniProtKB-EC"/>
</dbReference>
<dbReference type="InterPro" id="IPR029787">
    <property type="entry name" value="Nucleotide_cyclase"/>
</dbReference>
<evidence type="ECO:0000256" key="2">
    <source>
        <dbReference type="ARBA" id="ARBA00034247"/>
    </source>
</evidence>
<dbReference type="Gene3D" id="3.30.70.270">
    <property type="match status" value="1"/>
</dbReference>
<dbReference type="SMART" id="SM00091">
    <property type="entry name" value="PAS"/>
    <property type="match status" value="1"/>
</dbReference>
<evidence type="ECO:0000256" key="1">
    <source>
        <dbReference type="ARBA" id="ARBA00012528"/>
    </source>
</evidence>
<organism evidence="4 5">
    <name type="scientific">Hansschlegelia beijingensis</name>
    <dbReference type="NCBI Taxonomy" id="1133344"/>
    <lineage>
        <taxon>Bacteria</taxon>
        <taxon>Pseudomonadati</taxon>
        <taxon>Pseudomonadota</taxon>
        <taxon>Alphaproteobacteria</taxon>
        <taxon>Hyphomicrobiales</taxon>
        <taxon>Methylopilaceae</taxon>
        <taxon>Hansschlegelia</taxon>
    </lineage>
</organism>
<dbReference type="FunFam" id="3.30.70.270:FF:000001">
    <property type="entry name" value="Diguanylate cyclase domain protein"/>
    <property type="match status" value="1"/>
</dbReference>
<gene>
    <name evidence="4" type="ORF">GGR24_003360</name>
</gene>
<reference evidence="4 5" key="1">
    <citation type="submission" date="2020-08" db="EMBL/GenBank/DDBJ databases">
        <title>Genomic Encyclopedia of Type Strains, Phase IV (KMG-IV): sequencing the most valuable type-strain genomes for metagenomic binning, comparative biology and taxonomic classification.</title>
        <authorList>
            <person name="Goeker M."/>
        </authorList>
    </citation>
    <scope>NUCLEOTIDE SEQUENCE [LARGE SCALE GENOMIC DNA]</scope>
    <source>
        <strain evidence="4 5">DSM 25481</strain>
    </source>
</reference>
<proteinExistence type="predicted"/>
<dbReference type="Pfam" id="PF00990">
    <property type="entry name" value="GGDEF"/>
    <property type="match status" value="1"/>
</dbReference>
<dbReference type="PROSITE" id="PS50887">
    <property type="entry name" value="GGDEF"/>
    <property type="match status" value="1"/>
</dbReference>
<dbReference type="SUPFAM" id="SSF55785">
    <property type="entry name" value="PYP-like sensor domain (PAS domain)"/>
    <property type="match status" value="1"/>
</dbReference>
<keyword evidence="5" id="KW-1185">Reference proteome</keyword>
<name>A0A7W6GH12_9HYPH</name>
<dbReference type="EMBL" id="JACIDR010000007">
    <property type="protein sequence ID" value="MBB3974673.1"/>
    <property type="molecule type" value="Genomic_DNA"/>
</dbReference>
<dbReference type="PANTHER" id="PTHR45138">
    <property type="entry name" value="REGULATORY COMPONENTS OF SENSORY TRANSDUCTION SYSTEM"/>
    <property type="match status" value="1"/>
</dbReference>
<sequence length="418" mass="45115">MSGAFPDTGLLDLVEHAVLIAVGGRALRVAPNPAACRLFGIAHEANLRVPLSRLVGRSAAAELATFAERLPMNGLGARTAISCKTPRGALLLAADVARAPGRTDVFVLTLREETADATAVEALSQANMVLQSLPVGIELYDRRFNALFYNRKSDELFDYSERAIINHADWWDLAFPDAEKREAARAEWAVVTAAAEADPTQAHMAEWAVMCRDGVTRDIQFYYRRAGEGFSLVLWDVSDRRRLETELRELALTDSLTGLPNRRCFFETAQSLLDNAPPNRALTVLMLDVDHFKAVNDRFGHSVGDEVLKAVAARGKAALRKEDLIARVGGEEFAALLPGTEAAHAACVARRLREAIIAEPVTVGAVAIPVTVSIGVAGRRRDDAAAEVIVERADAALYAAKSAGRDRVAVADENLVGG</sequence>
<accession>A0A7W6GH12</accession>
<dbReference type="InterPro" id="IPR043128">
    <property type="entry name" value="Rev_trsase/Diguanyl_cyclase"/>
</dbReference>
<dbReference type="Proteomes" id="UP000528964">
    <property type="component" value="Unassembled WGS sequence"/>
</dbReference>
<dbReference type="Gene3D" id="3.30.450.20">
    <property type="entry name" value="PAS domain"/>
    <property type="match status" value="1"/>
</dbReference>
<dbReference type="SMART" id="SM00267">
    <property type="entry name" value="GGDEF"/>
    <property type="match status" value="1"/>
</dbReference>
<dbReference type="InterPro" id="IPR050469">
    <property type="entry name" value="Diguanylate_Cyclase"/>
</dbReference>
<evidence type="ECO:0000313" key="5">
    <source>
        <dbReference type="Proteomes" id="UP000528964"/>
    </source>
</evidence>
<comment type="caution">
    <text evidence="4">The sequence shown here is derived from an EMBL/GenBank/DDBJ whole genome shotgun (WGS) entry which is preliminary data.</text>
</comment>
<comment type="catalytic activity">
    <reaction evidence="2">
        <text>2 GTP = 3',3'-c-di-GMP + 2 diphosphate</text>
        <dbReference type="Rhea" id="RHEA:24898"/>
        <dbReference type="ChEBI" id="CHEBI:33019"/>
        <dbReference type="ChEBI" id="CHEBI:37565"/>
        <dbReference type="ChEBI" id="CHEBI:58805"/>
        <dbReference type="EC" id="2.7.7.65"/>
    </reaction>
</comment>
<dbReference type="GO" id="GO:0005886">
    <property type="term" value="C:plasma membrane"/>
    <property type="evidence" value="ECO:0007669"/>
    <property type="project" value="TreeGrafter"/>
</dbReference>
<dbReference type="GO" id="GO:0043709">
    <property type="term" value="P:cell adhesion involved in single-species biofilm formation"/>
    <property type="evidence" value="ECO:0007669"/>
    <property type="project" value="TreeGrafter"/>
</dbReference>
<evidence type="ECO:0000313" key="4">
    <source>
        <dbReference type="EMBL" id="MBB3974673.1"/>
    </source>
</evidence>
<dbReference type="CDD" id="cd01949">
    <property type="entry name" value="GGDEF"/>
    <property type="match status" value="1"/>
</dbReference>
<dbReference type="InterPro" id="IPR000160">
    <property type="entry name" value="GGDEF_dom"/>
</dbReference>